<dbReference type="NCBIfam" id="TIGR00765">
    <property type="entry name" value="yihY_not_rbn"/>
    <property type="match status" value="1"/>
</dbReference>
<feature type="transmembrane region" description="Helical" evidence="6">
    <location>
        <begin position="120"/>
        <end position="140"/>
    </location>
</feature>
<dbReference type="InterPro" id="IPR036390">
    <property type="entry name" value="WH_DNA-bd_sf"/>
</dbReference>
<dbReference type="InterPro" id="IPR000944">
    <property type="entry name" value="Tscrpt_reg_Rrf2"/>
</dbReference>
<dbReference type="Pfam" id="PF02082">
    <property type="entry name" value="Rrf2"/>
    <property type="match status" value="1"/>
</dbReference>
<protein>
    <submittedName>
        <fullName evidence="7">YihY family inner membrane protein</fullName>
    </submittedName>
</protein>
<dbReference type="PANTHER" id="PTHR30213">
    <property type="entry name" value="INNER MEMBRANE PROTEIN YHJD"/>
    <property type="match status" value="1"/>
</dbReference>
<feature type="transmembrane region" description="Helical" evidence="6">
    <location>
        <begin position="160"/>
        <end position="183"/>
    </location>
</feature>
<reference evidence="7" key="1">
    <citation type="submission" date="2020-04" db="EMBL/GenBank/DDBJ databases">
        <authorList>
            <person name="Zhang T."/>
        </authorList>
    </citation>
    <scope>NUCLEOTIDE SEQUENCE</scope>
    <source>
        <strain evidence="7">HKST-UBA02</strain>
    </source>
</reference>
<feature type="transmembrane region" description="Helical" evidence="6">
    <location>
        <begin position="268"/>
        <end position="291"/>
    </location>
</feature>
<reference evidence="7" key="2">
    <citation type="journal article" date="2021" name="Microbiome">
        <title>Successional dynamics and alternative stable states in a saline activated sludge microbial community over 9 years.</title>
        <authorList>
            <person name="Wang Y."/>
            <person name="Ye J."/>
            <person name="Ju F."/>
            <person name="Liu L."/>
            <person name="Boyd J.A."/>
            <person name="Deng Y."/>
            <person name="Parks D.H."/>
            <person name="Jiang X."/>
            <person name="Yin X."/>
            <person name="Woodcroft B.J."/>
            <person name="Tyson G.W."/>
            <person name="Hugenholtz P."/>
            <person name="Polz M.F."/>
            <person name="Zhang T."/>
        </authorList>
    </citation>
    <scope>NUCLEOTIDE SEQUENCE</scope>
    <source>
        <strain evidence="7">HKST-UBA02</strain>
    </source>
</reference>
<feature type="transmembrane region" description="Helical" evidence="6">
    <location>
        <begin position="203"/>
        <end position="224"/>
    </location>
</feature>
<evidence type="ECO:0000313" key="7">
    <source>
        <dbReference type="EMBL" id="MCA9757116.1"/>
    </source>
</evidence>
<feature type="transmembrane region" description="Helical" evidence="6">
    <location>
        <begin position="236"/>
        <end position="256"/>
    </location>
</feature>
<feature type="transmembrane region" description="Helical" evidence="6">
    <location>
        <begin position="59"/>
        <end position="79"/>
    </location>
</feature>
<dbReference type="SUPFAM" id="SSF46785">
    <property type="entry name" value="Winged helix' DNA-binding domain"/>
    <property type="match status" value="1"/>
</dbReference>
<name>A0A956SE63_UNCEI</name>
<keyword evidence="4 6" id="KW-1133">Transmembrane helix</keyword>
<evidence type="ECO:0000256" key="3">
    <source>
        <dbReference type="ARBA" id="ARBA00022692"/>
    </source>
</evidence>
<proteinExistence type="predicted"/>
<comment type="caution">
    <text evidence="7">The sequence shown here is derived from an EMBL/GenBank/DDBJ whole genome shotgun (WGS) entry which is preliminary data.</text>
</comment>
<evidence type="ECO:0000256" key="5">
    <source>
        <dbReference type="ARBA" id="ARBA00023136"/>
    </source>
</evidence>
<gene>
    <name evidence="7" type="ORF">KDA27_15030</name>
</gene>
<keyword evidence="5 6" id="KW-0472">Membrane</keyword>
<comment type="subcellular location">
    <subcellularLocation>
        <location evidence="1">Cell membrane</location>
        <topology evidence="1">Multi-pass membrane protein</topology>
    </subcellularLocation>
</comment>
<dbReference type="Gene3D" id="1.10.10.10">
    <property type="entry name" value="Winged helix-like DNA-binding domain superfamily/Winged helix DNA-binding domain"/>
    <property type="match status" value="1"/>
</dbReference>
<dbReference type="PANTHER" id="PTHR30213:SF0">
    <property type="entry name" value="UPF0761 MEMBRANE PROTEIN YIHY"/>
    <property type="match status" value="1"/>
</dbReference>
<dbReference type="Proteomes" id="UP000739538">
    <property type="component" value="Unassembled WGS sequence"/>
</dbReference>
<organism evidence="7 8">
    <name type="scientific">Eiseniibacteriota bacterium</name>
    <dbReference type="NCBI Taxonomy" id="2212470"/>
    <lineage>
        <taxon>Bacteria</taxon>
        <taxon>Candidatus Eiseniibacteriota</taxon>
    </lineage>
</organism>
<evidence type="ECO:0000313" key="8">
    <source>
        <dbReference type="Proteomes" id="UP000739538"/>
    </source>
</evidence>
<evidence type="ECO:0000256" key="2">
    <source>
        <dbReference type="ARBA" id="ARBA00022475"/>
    </source>
</evidence>
<keyword evidence="2" id="KW-1003">Cell membrane</keyword>
<sequence length="458" mass="50588">MRRSIETTRRFLQDQVWEQELSGRPWIEAFALRQLRVGIIVVKGITSGNLALRASAMTYTTLLSLVPLLVVAFTVFRAFGGLPNLESKVETWMLENIMPVHQEAMEAWIGGLLEDIKGGAFSGISVLLLAGGVLGLLSSIESAFNDIWGVHRGRSFFQRLSTYTTLIVSSPILIGVSLSLTASLQSSTLLRGWLDFFPNGDRLLTLLFQFLPVVLTGIALTLLYTIMPHVKVRIRAALPAGLAAAVIWEISKIGFATYLKSATHYNAIYGPLAALPLFFLWVFISWAVVLFGAQLTFAQDAVDDIREEELAGTVSLRERIRVALHLVFEACRRYREERPAPELVEISRSLSLPLRLVRQVAEILTDGGIVHVVQTPKDGGIAPARSPERITVYEVVACIVDKGHVPRSGRRDLGVDQILDQVDATLRDRWSDVTIEDCIARGAAVGDLLTLHVQDRPS</sequence>
<dbReference type="InterPro" id="IPR017039">
    <property type="entry name" value="Virul_fac_BrkB"/>
</dbReference>
<evidence type="ECO:0000256" key="4">
    <source>
        <dbReference type="ARBA" id="ARBA00022989"/>
    </source>
</evidence>
<keyword evidence="3 6" id="KW-0812">Transmembrane</keyword>
<dbReference type="AlphaFoldDB" id="A0A956SE63"/>
<dbReference type="InterPro" id="IPR036388">
    <property type="entry name" value="WH-like_DNA-bd_sf"/>
</dbReference>
<evidence type="ECO:0000256" key="6">
    <source>
        <dbReference type="SAM" id="Phobius"/>
    </source>
</evidence>
<dbReference type="Pfam" id="PF03631">
    <property type="entry name" value="Virul_fac_BrkB"/>
    <property type="match status" value="1"/>
</dbReference>
<evidence type="ECO:0000256" key="1">
    <source>
        <dbReference type="ARBA" id="ARBA00004651"/>
    </source>
</evidence>
<dbReference type="GO" id="GO:0005886">
    <property type="term" value="C:plasma membrane"/>
    <property type="evidence" value="ECO:0007669"/>
    <property type="project" value="UniProtKB-SubCell"/>
</dbReference>
<dbReference type="EMBL" id="JAGQHS010000082">
    <property type="protein sequence ID" value="MCA9757116.1"/>
    <property type="molecule type" value="Genomic_DNA"/>
</dbReference>
<accession>A0A956SE63</accession>